<accession>A0A2T0T631</accession>
<dbReference type="Gene3D" id="3.40.50.300">
    <property type="entry name" value="P-loop containing nucleotide triphosphate hydrolases"/>
    <property type="match status" value="1"/>
</dbReference>
<keyword evidence="1" id="KW-0418">Kinase</keyword>
<proteinExistence type="predicted"/>
<keyword evidence="1" id="KW-0808">Transferase</keyword>
<dbReference type="GO" id="GO:0016301">
    <property type="term" value="F:kinase activity"/>
    <property type="evidence" value="ECO:0007669"/>
    <property type="project" value="UniProtKB-KW"/>
</dbReference>
<sequence>MKRVAIFGSPGSGKSTLARHLADRTGIPVFHLDKYFFSPGWVIQADEVFTAAIAGIVVNEQWITDGNYTRESAVAGRIDRADTLILLERPRLVCLWRVVRRILKNYGRVRADQAAGCPERLDWDFLRFVWNYPAKTKQIRQILREQPADKTVLILRTNDDVERFLDRSVPVCERACSARR</sequence>
<comment type="caution">
    <text evidence="1">The sequence shown here is derived from an EMBL/GenBank/DDBJ whole genome shotgun (WGS) entry which is preliminary data.</text>
</comment>
<dbReference type="OrthoDB" id="1201990at2"/>
<dbReference type="PANTHER" id="PTHR37816:SF3">
    <property type="entry name" value="MODULATES DNA TOPOLOGY"/>
    <property type="match status" value="1"/>
</dbReference>
<organism evidence="1 2">
    <name type="scientific">Spirosoma oryzae</name>
    <dbReference type="NCBI Taxonomy" id="1469603"/>
    <lineage>
        <taxon>Bacteria</taxon>
        <taxon>Pseudomonadati</taxon>
        <taxon>Bacteroidota</taxon>
        <taxon>Cytophagia</taxon>
        <taxon>Cytophagales</taxon>
        <taxon>Cytophagaceae</taxon>
        <taxon>Spirosoma</taxon>
    </lineage>
</organism>
<name>A0A2T0T631_9BACT</name>
<dbReference type="AlphaFoldDB" id="A0A2T0T631"/>
<dbReference type="Proteomes" id="UP000238375">
    <property type="component" value="Unassembled WGS sequence"/>
</dbReference>
<dbReference type="RefSeq" id="WP_106137500.1">
    <property type="nucleotide sequence ID" value="NZ_PVTE01000006.1"/>
</dbReference>
<dbReference type="InterPro" id="IPR052922">
    <property type="entry name" value="Cytidylate_Kinase-2"/>
</dbReference>
<dbReference type="SUPFAM" id="SSF52540">
    <property type="entry name" value="P-loop containing nucleoside triphosphate hydrolases"/>
    <property type="match status" value="1"/>
</dbReference>
<gene>
    <name evidence="1" type="ORF">CLV58_106271</name>
</gene>
<evidence type="ECO:0000313" key="1">
    <source>
        <dbReference type="EMBL" id="PRY41084.1"/>
    </source>
</evidence>
<dbReference type="EMBL" id="PVTE01000006">
    <property type="protein sequence ID" value="PRY41084.1"/>
    <property type="molecule type" value="Genomic_DNA"/>
</dbReference>
<dbReference type="InterPro" id="IPR027417">
    <property type="entry name" value="P-loop_NTPase"/>
</dbReference>
<evidence type="ECO:0000313" key="2">
    <source>
        <dbReference type="Proteomes" id="UP000238375"/>
    </source>
</evidence>
<keyword evidence="2" id="KW-1185">Reference proteome</keyword>
<reference evidence="1 2" key="1">
    <citation type="submission" date="2018-03" db="EMBL/GenBank/DDBJ databases">
        <title>Genomic Encyclopedia of Archaeal and Bacterial Type Strains, Phase II (KMG-II): from individual species to whole genera.</title>
        <authorList>
            <person name="Goeker M."/>
        </authorList>
    </citation>
    <scope>NUCLEOTIDE SEQUENCE [LARGE SCALE GENOMIC DNA]</scope>
    <source>
        <strain evidence="1 2">DSM 28354</strain>
    </source>
</reference>
<dbReference type="PANTHER" id="PTHR37816">
    <property type="entry name" value="YALI0E33011P"/>
    <property type="match status" value="1"/>
</dbReference>
<protein>
    <submittedName>
        <fullName evidence="1">Adenylate kinase family enzyme</fullName>
    </submittedName>
</protein>